<dbReference type="RefSeq" id="WP_271090269.1">
    <property type="nucleotide sequence ID" value="NZ_JAPJZH010000008.1"/>
</dbReference>
<proteinExistence type="predicted"/>
<dbReference type="GO" id="GO:0032259">
    <property type="term" value="P:methylation"/>
    <property type="evidence" value="ECO:0007669"/>
    <property type="project" value="UniProtKB-KW"/>
</dbReference>
<accession>A0ABT4VP81</accession>
<dbReference type="Pfam" id="PF13649">
    <property type="entry name" value="Methyltransf_25"/>
    <property type="match status" value="1"/>
</dbReference>
<keyword evidence="1" id="KW-0808">Transferase</keyword>
<dbReference type="Gene3D" id="3.40.50.150">
    <property type="entry name" value="Vaccinia Virus protein VP39"/>
    <property type="match status" value="1"/>
</dbReference>
<dbReference type="PANTHER" id="PTHR43861">
    <property type="entry name" value="TRANS-ACONITATE 2-METHYLTRANSFERASE-RELATED"/>
    <property type="match status" value="1"/>
</dbReference>
<keyword evidence="3" id="KW-0489">Methyltransferase</keyword>
<evidence type="ECO:0000256" key="1">
    <source>
        <dbReference type="ARBA" id="ARBA00022679"/>
    </source>
</evidence>
<organism evidence="3 4">
    <name type="scientific">Hoeflea poritis</name>
    <dbReference type="NCBI Taxonomy" id="2993659"/>
    <lineage>
        <taxon>Bacteria</taxon>
        <taxon>Pseudomonadati</taxon>
        <taxon>Pseudomonadota</taxon>
        <taxon>Alphaproteobacteria</taxon>
        <taxon>Hyphomicrobiales</taxon>
        <taxon>Rhizobiaceae</taxon>
        <taxon>Hoeflea</taxon>
    </lineage>
</organism>
<gene>
    <name evidence="3" type="ORF">OOZ53_14220</name>
</gene>
<dbReference type="Proteomes" id="UP001148313">
    <property type="component" value="Unassembled WGS sequence"/>
</dbReference>
<keyword evidence="4" id="KW-1185">Reference proteome</keyword>
<evidence type="ECO:0000259" key="2">
    <source>
        <dbReference type="Pfam" id="PF13649"/>
    </source>
</evidence>
<reference evidence="3" key="1">
    <citation type="submission" date="2022-11" db="EMBL/GenBank/DDBJ databases">
        <title>Hoeflea poritis sp. nov., isolated from scleractinian coral Porites lutea.</title>
        <authorList>
            <person name="Zhang G."/>
            <person name="Wei Q."/>
            <person name="Cai L."/>
        </authorList>
    </citation>
    <scope>NUCLEOTIDE SEQUENCE</scope>
    <source>
        <strain evidence="3">E7-10</strain>
    </source>
</reference>
<evidence type="ECO:0000313" key="4">
    <source>
        <dbReference type="Proteomes" id="UP001148313"/>
    </source>
</evidence>
<evidence type="ECO:0000313" key="3">
    <source>
        <dbReference type="EMBL" id="MDA4846515.1"/>
    </source>
</evidence>
<comment type="caution">
    <text evidence="3">The sequence shown here is derived from an EMBL/GenBank/DDBJ whole genome shotgun (WGS) entry which is preliminary data.</text>
</comment>
<dbReference type="CDD" id="cd02440">
    <property type="entry name" value="AdoMet_MTases"/>
    <property type="match status" value="1"/>
</dbReference>
<name>A0ABT4VP81_9HYPH</name>
<dbReference type="GO" id="GO:0008168">
    <property type="term" value="F:methyltransferase activity"/>
    <property type="evidence" value="ECO:0007669"/>
    <property type="project" value="UniProtKB-KW"/>
</dbReference>
<dbReference type="InterPro" id="IPR041698">
    <property type="entry name" value="Methyltransf_25"/>
</dbReference>
<dbReference type="InterPro" id="IPR029063">
    <property type="entry name" value="SAM-dependent_MTases_sf"/>
</dbReference>
<protein>
    <submittedName>
        <fullName evidence="3">Class I SAM-dependent methyltransferase</fullName>
    </submittedName>
</protein>
<dbReference type="SUPFAM" id="SSF53335">
    <property type="entry name" value="S-adenosyl-L-methionine-dependent methyltransferases"/>
    <property type="match status" value="1"/>
</dbReference>
<feature type="domain" description="Methyltransferase" evidence="2">
    <location>
        <begin position="47"/>
        <end position="145"/>
    </location>
</feature>
<dbReference type="EMBL" id="JAPJZH010000008">
    <property type="protein sequence ID" value="MDA4846515.1"/>
    <property type="molecule type" value="Genomic_DNA"/>
</dbReference>
<sequence>MSSPTHAALMDGVYRRQKHIYDATRKYFLLGRDPMIQQLDVPPGGAVLELGCGTGRNLVLANRHYPDARFYGLDISAEMLQSAEKAAARAGFRPHLARADAATFNAGELFGRASFDRIFISYALSMIPAWEETIEHALGHLPPGGSLHIVDFGQQERLPAWFRSSLFDWIARFHVNPREKLFEFIDEKARNSGAVSRCNPLFRGYAWHAIVQMA</sequence>